<dbReference type="Gene3D" id="2.20.25.190">
    <property type="match status" value="1"/>
</dbReference>
<keyword evidence="5" id="KW-0804">Transcription</keyword>
<comment type="caution">
    <text evidence="6">The sequence shown here is derived from an EMBL/GenBank/DDBJ whole genome shotgun (WGS) entry which is preliminary data.</text>
</comment>
<evidence type="ECO:0000313" key="7">
    <source>
        <dbReference type="Proteomes" id="UP000275267"/>
    </source>
</evidence>
<protein>
    <recommendedName>
        <fullName evidence="5">Transcription elongation factor 1 homolog</fullName>
    </recommendedName>
</protein>
<proteinExistence type="inferred from homology"/>
<keyword evidence="7" id="KW-1185">Reference proteome</keyword>
<dbReference type="Pfam" id="PF05129">
    <property type="entry name" value="Zn_ribbon_Elf1"/>
    <property type="match status" value="1"/>
</dbReference>
<keyword evidence="5" id="KW-0805">Transcription regulation</keyword>
<organism evidence="6 7">
    <name type="scientific">Panicum miliaceum</name>
    <name type="common">Proso millet</name>
    <name type="synonym">Broomcorn millet</name>
    <dbReference type="NCBI Taxonomy" id="4540"/>
    <lineage>
        <taxon>Eukaryota</taxon>
        <taxon>Viridiplantae</taxon>
        <taxon>Streptophyta</taxon>
        <taxon>Embryophyta</taxon>
        <taxon>Tracheophyta</taxon>
        <taxon>Spermatophyta</taxon>
        <taxon>Magnoliopsida</taxon>
        <taxon>Liliopsida</taxon>
        <taxon>Poales</taxon>
        <taxon>Poaceae</taxon>
        <taxon>PACMAD clade</taxon>
        <taxon>Panicoideae</taxon>
        <taxon>Panicodae</taxon>
        <taxon>Paniceae</taxon>
        <taxon>Panicinae</taxon>
        <taxon>Panicum</taxon>
        <taxon>Panicum sect. Panicum</taxon>
    </lineage>
</organism>
<evidence type="ECO:0000256" key="3">
    <source>
        <dbReference type="ARBA" id="ARBA00022833"/>
    </source>
</evidence>
<dbReference type="InterPro" id="IPR038567">
    <property type="entry name" value="T_Elf1_sf"/>
</dbReference>
<evidence type="ECO:0000256" key="1">
    <source>
        <dbReference type="ARBA" id="ARBA00004123"/>
    </source>
</evidence>
<evidence type="ECO:0000256" key="4">
    <source>
        <dbReference type="ARBA" id="ARBA00023242"/>
    </source>
</evidence>
<dbReference type="GO" id="GO:0008270">
    <property type="term" value="F:zinc ion binding"/>
    <property type="evidence" value="ECO:0007669"/>
    <property type="project" value="UniProtKB-KW"/>
</dbReference>
<keyword evidence="5" id="KW-0479">Metal-binding</keyword>
<dbReference type="InterPro" id="IPR007808">
    <property type="entry name" value="Elf1"/>
</dbReference>
<keyword evidence="3 5" id="KW-0862">Zinc</keyword>
<comment type="subcellular location">
    <subcellularLocation>
        <location evidence="1 5">Nucleus</location>
    </subcellularLocation>
</comment>
<name>A0A3L6PFL0_PANMI</name>
<comment type="function">
    <text evidence="5">Transcription elongation factor implicated in the maintenance of proper chromatin structure in actively transcribed regions.</text>
</comment>
<evidence type="ECO:0000256" key="5">
    <source>
        <dbReference type="RuleBase" id="RU364033"/>
    </source>
</evidence>
<keyword evidence="4 5" id="KW-0539">Nucleus</keyword>
<dbReference type="EMBL" id="PQIB02000018">
    <property type="protein sequence ID" value="RLM55054.1"/>
    <property type="molecule type" value="Genomic_DNA"/>
</dbReference>
<reference evidence="7" key="1">
    <citation type="journal article" date="2019" name="Nat. Commun.">
        <title>The genome of broomcorn millet.</title>
        <authorList>
            <person name="Zou C."/>
            <person name="Miki D."/>
            <person name="Li D."/>
            <person name="Tang Q."/>
            <person name="Xiao L."/>
            <person name="Rajput S."/>
            <person name="Deng P."/>
            <person name="Jia W."/>
            <person name="Huang R."/>
            <person name="Zhang M."/>
            <person name="Sun Y."/>
            <person name="Hu J."/>
            <person name="Fu X."/>
            <person name="Schnable P.S."/>
            <person name="Li F."/>
            <person name="Zhang H."/>
            <person name="Feng B."/>
            <person name="Zhu X."/>
            <person name="Liu R."/>
            <person name="Schnable J.C."/>
            <person name="Zhu J.-K."/>
            <person name="Zhang H."/>
        </authorList>
    </citation>
    <scope>NUCLEOTIDE SEQUENCE [LARGE SCALE GENOMIC DNA]</scope>
</reference>
<dbReference type="SUPFAM" id="SSF57783">
    <property type="entry name" value="Zinc beta-ribbon"/>
    <property type="match status" value="1"/>
</dbReference>
<dbReference type="GO" id="GO:0005634">
    <property type="term" value="C:nucleus"/>
    <property type="evidence" value="ECO:0007669"/>
    <property type="project" value="UniProtKB-SubCell"/>
</dbReference>
<evidence type="ECO:0000313" key="6">
    <source>
        <dbReference type="EMBL" id="RLM55054.1"/>
    </source>
</evidence>
<evidence type="ECO:0000256" key="2">
    <source>
        <dbReference type="ARBA" id="ARBA00009730"/>
    </source>
</evidence>
<gene>
    <name evidence="6" type="ORF">C2845_PM10G04340</name>
</gene>
<dbReference type="AlphaFoldDB" id="A0A3L6PFL0"/>
<comment type="similarity">
    <text evidence="2 5">Belongs to the ELOF1 family.</text>
</comment>
<dbReference type="Proteomes" id="UP000275267">
    <property type="component" value="Unassembled WGS sequence"/>
</dbReference>
<accession>A0A3L6PFL0</accession>
<sequence length="156" mass="17342">MKMSRRFRVREKIAAEICQDYADRVCIACFVFISDASFGTAARLLARKSSKSAARRRRKAPRTQGAALLACPFCGHPAGGVECRIDLDLGVAEASCDVCGDGYVTGARRRLRRLVRRVPARQRGCRGRPSALPGLQFQAQLSSVQQQSWKWNQRLS</sequence>
<keyword evidence="5" id="KW-0863">Zinc-finger</keyword>